<sequence length="67" mass="7150">MAEATERRKRAAVVVLGDIGRSPRMQYHSLSLDNQGCTRTVSPACCAQLIASAVAKIISIGHGKILE</sequence>
<evidence type="ECO:0000313" key="1">
    <source>
        <dbReference type="EMBL" id="CAD6253437.1"/>
    </source>
</evidence>
<gene>
    <name evidence="1" type="ORF">NCGR_LOCUS37062</name>
</gene>
<dbReference type="OrthoDB" id="614844at2759"/>
<evidence type="ECO:0000313" key="2">
    <source>
        <dbReference type="Proteomes" id="UP000604825"/>
    </source>
</evidence>
<keyword evidence="2" id="KW-1185">Reference proteome</keyword>
<name>A0A811QCR0_9POAL</name>
<proteinExistence type="predicted"/>
<reference evidence="1" key="1">
    <citation type="submission" date="2020-10" db="EMBL/GenBank/DDBJ databases">
        <authorList>
            <person name="Han B."/>
            <person name="Lu T."/>
            <person name="Zhao Q."/>
            <person name="Huang X."/>
            <person name="Zhao Y."/>
        </authorList>
    </citation>
    <scope>NUCLEOTIDE SEQUENCE</scope>
</reference>
<dbReference type="AlphaFoldDB" id="A0A811QCR0"/>
<protein>
    <submittedName>
        <fullName evidence="1">Uncharacterized protein</fullName>
    </submittedName>
</protein>
<dbReference type="EMBL" id="CAJGYO010000009">
    <property type="protein sequence ID" value="CAD6253437.1"/>
    <property type="molecule type" value="Genomic_DNA"/>
</dbReference>
<dbReference type="Proteomes" id="UP000604825">
    <property type="component" value="Unassembled WGS sequence"/>
</dbReference>
<comment type="caution">
    <text evidence="1">The sequence shown here is derived from an EMBL/GenBank/DDBJ whole genome shotgun (WGS) entry which is preliminary data.</text>
</comment>
<organism evidence="1 2">
    <name type="scientific">Miscanthus lutarioriparius</name>
    <dbReference type="NCBI Taxonomy" id="422564"/>
    <lineage>
        <taxon>Eukaryota</taxon>
        <taxon>Viridiplantae</taxon>
        <taxon>Streptophyta</taxon>
        <taxon>Embryophyta</taxon>
        <taxon>Tracheophyta</taxon>
        <taxon>Spermatophyta</taxon>
        <taxon>Magnoliopsida</taxon>
        <taxon>Liliopsida</taxon>
        <taxon>Poales</taxon>
        <taxon>Poaceae</taxon>
        <taxon>PACMAD clade</taxon>
        <taxon>Panicoideae</taxon>
        <taxon>Andropogonodae</taxon>
        <taxon>Andropogoneae</taxon>
        <taxon>Saccharinae</taxon>
        <taxon>Miscanthus</taxon>
    </lineage>
</organism>
<accession>A0A811QCR0</accession>